<dbReference type="SMART" id="SM00360">
    <property type="entry name" value="RRM"/>
    <property type="match status" value="2"/>
</dbReference>
<dbReference type="PROSITE" id="PS50102">
    <property type="entry name" value="RRM"/>
    <property type="match status" value="2"/>
</dbReference>
<feature type="compositionally biased region" description="Polar residues" evidence="2">
    <location>
        <begin position="777"/>
        <end position="787"/>
    </location>
</feature>
<dbReference type="InterPro" id="IPR000504">
    <property type="entry name" value="RRM_dom"/>
</dbReference>
<feature type="domain" description="RRM" evidence="3">
    <location>
        <begin position="514"/>
        <end position="583"/>
    </location>
</feature>
<keyword evidence="1" id="KW-0694">RNA-binding</keyword>
<dbReference type="Proteomes" id="UP001556367">
    <property type="component" value="Unassembled WGS sequence"/>
</dbReference>
<organism evidence="4 5">
    <name type="scientific">Hohenbuehelia grisea</name>
    <dbReference type="NCBI Taxonomy" id="104357"/>
    <lineage>
        <taxon>Eukaryota</taxon>
        <taxon>Fungi</taxon>
        <taxon>Dikarya</taxon>
        <taxon>Basidiomycota</taxon>
        <taxon>Agaricomycotina</taxon>
        <taxon>Agaricomycetes</taxon>
        <taxon>Agaricomycetidae</taxon>
        <taxon>Agaricales</taxon>
        <taxon>Pleurotineae</taxon>
        <taxon>Pleurotaceae</taxon>
        <taxon>Hohenbuehelia</taxon>
    </lineage>
</organism>
<feature type="compositionally biased region" description="Low complexity" evidence="2">
    <location>
        <begin position="453"/>
        <end position="463"/>
    </location>
</feature>
<sequence>MPHLSAVTRVWGTRFDHLASSPPPSPPSVRPQGRSERTPRSSPQPAHDNSDMEQKLSPSIFVGNLPALLDDEFLKAALAKELSPYGGFGIKIVKNEKGPAYGFIKCESPTAAEQLLHALHNAPTIYIEGRDLRFEQARAYSVLYISYCTPTKYTRGTPSSDDDEGVDFAIPGSMTIVARPKASKPDAMSKTYQISYDISGADLDLNEQEDALTLQPLQCNADTIRKIAEFFGPLARLDLYNDCKGVDETTATGEEAMSYPEPHDGPRNPDMDPRCWRVEWVHRDDCAIAEIALRSVPLINATWAHVRANERSLRYGTPRFPHSVSMGLYNSPDRPNHSLSRRIIPSSPLSYPNFRHFDVRGPRTTRNAENSPSSRGTPPTVETDHLSPPKQKLSWGDMEFPSLNDPVDEKDYPADSLSVSEMQNNDDDRTPRAPLATLDIQTYRHYEGDHGLTSSPTTPLSPESFPPTPTNANIYQADVELVDEGDHHMGFENRGRYERHGAFRHHNTREHDPFTLFIGDLITSGPDAWDEARLNDYFAPLPGLIEVKVYRKPYTPSYAFVGFDNVQSPRQAVAGERQRKLNGEPHLHARLREILPKGQRFGRMGRGRGAMLHGGFRRQTQDPVHRLLPPRDEVALTPSSSSELVPFDEREKLGTQVSLEVKEQRKSVPQGNPYPQVHGANEPVDSGTPPPAVDATSPPYVAANGPTVLHPAMNTGYYPSPPPWGMPPPGPYPPYFGHHMGYMVPSGVVGNGVDPGYFHGHLSYIPYPAFPTRPSHTESSQGQTNEQPPVRATGFIRQDEGPLYAVYNPDDLTKYMASEPGPGNQAPPPGFHSPHPHPAGVPGQAQLVASNSAGNLHHHHPPGWVQFPQAPPYTPHPHGGPHMPTHHSRHFPHGGPPPAWTATAPRYPSTSGSFASSASGNHLPQFQDSSSRRPSLGNVSPNANRVAGRA</sequence>
<name>A0ABR3J773_9AGAR</name>
<feature type="compositionally biased region" description="Polar residues" evidence="2">
    <location>
        <begin position="364"/>
        <end position="377"/>
    </location>
</feature>
<feature type="compositionally biased region" description="Pro residues" evidence="2">
    <location>
        <begin position="825"/>
        <end position="839"/>
    </location>
</feature>
<feature type="domain" description="RRM" evidence="3">
    <location>
        <begin position="58"/>
        <end position="139"/>
    </location>
</feature>
<evidence type="ECO:0000259" key="3">
    <source>
        <dbReference type="PROSITE" id="PS50102"/>
    </source>
</evidence>
<feature type="region of interest" description="Disordered" evidence="2">
    <location>
        <begin position="447"/>
        <end position="469"/>
    </location>
</feature>
<reference evidence="5" key="1">
    <citation type="submission" date="2024-06" db="EMBL/GenBank/DDBJ databases">
        <title>Multi-omics analyses provide insights into the biosynthesis of the anticancer antibiotic pleurotin in Hohenbuehelia grisea.</title>
        <authorList>
            <person name="Weaver J.A."/>
            <person name="Alberti F."/>
        </authorList>
    </citation>
    <scope>NUCLEOTIDE SEQUENCE [LARGE SCALE GENOMIC DNA]</scope>
    <source>
        <strain evidence="5">T-177</strain>
    </source>
</reference>
<evidence type="ECO:0000313" key="4">
    <source>
        <dbReference type="EMBL" id="KAL0951496.1"/>
    </source>
</evidence>
<dbReference type="Gene3D" id="3.30.70.330">
    <property type="match status" value="2"/>
</dbReference>
<evidence type="ECO:0000256" key="1">
    <source>
        <dbReference type="PROSITE-ProRule" id="PRU00176"/>
    </source>
</evidence>
<protein>
    <recommendedName>
        <fullName evidence="3">RRM domain-containing protein</fullName>
    </recommendedName>
</protein>
<feature type="region of interest" description="Disordered" evidence="2">
    <location>
        <begin position="631"/>
        <end position="694"/>
    </location>
</feature>
<dbReference type="SUPFAM" id="SSF54928">
    <property type="entry name" value="RNA-binding domain, RBD"/>
    <property type="match status" value="2"/>
</dbReference>
<feature type="region of interest" description="Disordered" evidence="2">
    <location>
        <begin position="326"/>
        <end position="345"/>
    </location>
</feature>
<feature type="region of interest" description="Disordered" evidence="2">
    <location>
        <begin position="354"/>
        <end position="413"/>
    </location>
</feature>
<dbReference type="InterPro" id="IPR012677">
    <property type="entry name" value="Nucleotide-bd_a/b_plait_sf"/>
</dbReference>
<dbReference type="EMBL" id="JASNQZ010000011">
    <property type="protein sequence ID" value="KAL0951496.1"/>
    <property type="molecule type" value="Genomic_DNA"/>
</dbReference>
<feature type="compositionally biased region" description="Polar residues" evidence="2">
    <location>
        <begin position="922"/>
        <end position="943"/>
    </location>
</feature>
<feature type="region of interest" description="Disordered" evidence="2">
    <location>
        <begin position="813"/>
        <end position="950"/>
    </location>
</feature>
<dbReference type="CDD" id="cd00590">
    <property type="entry name" value="RRM_SF"/>
    <property type="match status" value="1"/>
</dbReference>
<gene>
    <name evidence="4" type="ORF">HGRIS_008181</name>
</gene>
<feature type="compositionally biased region" description="Low complexity" evidence="2">
    <location>
        <begin position="900"/>
        <end position="920"/>
    </location>
</feature>
<feature type="region of interest" description="Disordered" evidence="2">
    <location>
        <begin position="15"/>
        <end position="52"/>
    </location>
</feature>
<comment type="caution">
    <text evidence="4">The sequence shown here is derived from an EMBL/GenBank/DDBJ whole genome shotgun (WGS) entry which is preliminary data.</text>
</comment>
<evidence type="ECO:0000256" key="2">
    <source>
        <dbReference type="SAM" id="MobiDB-lite"/>
    </source>
</evidence>
<keyword evidence="5" id="KW-1185">Reference proteome</keyword>
<feature type="region of interest" description="Disordered" evidence="2">
    <location>
        <begin position="769"/>
        <end position="789"/>
    </location>
</feature>
<dbReference type="InterPro" id="IPR035979">
    <property type="entry name" value="RBD_domain_sf"/>
</dbReference>
<accession>A0ABR3J773</accession>
<evidence type="ECO:0000313" key="5">
    <source>
        <dbReference type="Proteomes" id="UP001556367"/>
    </source>
</evidence>
<proteinExistence type="predicted"/>